<dbReference type="EMBL" id="JACHCC010000005">
    <property type="protein sequence ID" value="MBB6499991.1"/>
    <property type="molecule type" value="Genomic_DNA"/>
</dbReference>
<comment type="caution">
    <text evidence="1">The sequence shown here is derived from an EMBL/GenBank/DDBJ whole genome shotgun (WGS) entry which is preliminary data.</text>
</comment>
<evidence type="ECO:0000313" key="1">
    <source>
        <dbReference type="EMBL" id="MBB6499991.1"/>
    </source>
</evidence>
<name>A0A7X0J5H0_9SPHI</name>
<dbReference type="Proteomes" id="UP000521017">
    <property type="component" value="Unassembled WGS sequence"/>
</dbReference>
<evidence type="ECO:0000313" key="2">
    <source>
        <dbReference type="Proteomes" id="UP000521017"/>
    </source>
</evidence>
<dbReference type="RefSeq" id="WP_184624712.1">
    <property type="nucleotide sequence ID" value="NZ_JACHCC010000005.1"/>
</dbReference>
<proteinExistence type="predicted"/>
<sequence length="125" mass="14781">MITNEEILNVTKLDAFNRYKYFIKKVVDEEKIYTLSFENEIAEVKDNKLISVWSAAEFAKECAIQEWENYTVTEFSLEEFKDDIGVFITENNLLINVFSVANKTGFIVNQNELWRDINDELEQYD</sequence>
<organism evidence="1 2">
    <name type="scientific">Pedobacter cryoconitis</name>
    <dbReference type="NCBI Taxonomy" id="188932"/>
    <lineage>
        <taxon>Bacteria</taxon>
        <taxon>Pseudomonadati</taxon>
        <taxon>Bacteroidota</taxon>
        <taxon>Sphingobacteriia</taxon>
        <taxon>Sphingobacteriales</taxon>
        <taxon>Sphingobacteriaceae</taxon>
        <taxon>Pedobacter</taxon>
    </lineage>
</organism>
<protein>
    <submittedName>
        <fullName evidence="1">Peroxiredoxin</fullName>
    </submittedName>
</protein>
<dbReference type="InterPro" id="IPR021284">
    <property type="entry name" value="DUF2750"/>
</dbReference>
<dbReference type="AlphaFoldDB" id="A0A7X0J5H0"/>
<reference evidence="1 2" key="1">
    <citation type="submission" date="2020-08" db="EMBL/GenBank/DDBJ databases">
        <title>Genomic Encyclopedia of Type Strains, Phase IV (KMG-V): Genome sequencing to study the core and pangenomes of soil and plant-associated prokaryotes.</title>
        <authorList>
            <person name="Whitman W."/>
        </authorList>
    </citation>
    <scope>NUCLEOTIDE SEQUENCE [LARGE SCALE GENOMIC DNA]</scope>
    <source>
        <strain evidence="1 2">M2T3</strain>
    </source>
</reference>
<dbReference type="Pfam" id="PF11042">
    <property type="entry name" value="DUF2750"/>
    <property type="match status" value="1"/>
</dbReference>
<gene>
    <name evidence="1" type="ORF">HDF25_002135</name>
</gene>
<accession>A0A7X0J5H0</accession>